<protein>
    <submittedName>
        <fullName evidence="2">Uncharacterized protein</fullName>
    </submittedName>
</protein>
<evidence type="ECO:0000313" key="3">
    <source>
        <dbReference type="Proteomes" id="UP001499978"/>
    </source>
</evidence>
<proteinExistence type="predicted"/>
<name>A0ABN3NIQ9_9ACTN</name>
<feature type="compositionally biased region" description="Basic and acidic residues" evidence="1">
    <location>
        <begin position="94"/>
        <end position="110"/>
    </location>
</feature>
<keyword evidence="3" id="KW-1185">Reference proteome</keyword>
<sequence>MADPLEPEVGPVVDGPDLRRHLIGAEDPQILVDALEAISQDPRAAVIRRPTADLAVVQAPTETLDALRSRFGAELIIEPDLELDPLEPVADDGTTDHNHPRRTALGEHRA</sequence>
<organism evidence="2 3">
    <name type="scientific">Pilimelia columellifera subsp. columellifera</name>
    <dbReference type="NCBI Taxonomy" id="706583"/>
    <lineage>
        <taxon>Bacteria</taxon>
        <taxon>Bacillati</taxon>
        <taxon>Actinomycetota</taxon>
        <taxon>Actinomycetes</taxon>
        <taxon>Micromonosporales</taxon>
        <taxon>Micromonosporaceae</taxon>
        <taxon>Pilimelia</taxon>
    </lineage>
</organism>
<dbReference type="Proteomes" id="UP001499978">
    <property type="component" value="Unassembled WGS sequence"/>
</dbReference>
<dbReference type="RefSeq" id="WP_344171913.1">
    <property type="nucleotide sequence ID" value="NZ_BAAARY010000008.1"/>
</dbReference>
<comment type="caution">
    <text evidence="2">The sequence shown here is derived from an EMBL/GenBank/DDBJ whole genome shotgun (WGS) entry which is preliminary data.</text>
</comment>
<evidence type="ECO:0000256" key="1">
    <source>
        <dbReference type="SAM" id="MobiDB-lite"/>
    </source>
</evidence>
<evidence type="ECO:0000313" key="2">
    <source>
        <dbReference type="EMBL" id="GAA2523333.1"/>
    </source>
</evidence>
<accession>A0ABN3NIQ9</accession>
<dbReference type="EMBL" id="BAAARY010000008">
    <property type="protein sequence ID" value="GAA2523333.1"/>
    <property type="molecule type" value="Genomic_DNA"/>
</dbReference>
<gene>
    <name evidence="2" type="ORF">GCM10010201_22060</name>
</gene>
<reference evidence="2 3" key="1">
    <citation type="journal article" date="2019" name="Int. J. Syst. Evol. Microbiol.">
        <title>The Global Catalogue of Microorganisms (GCM) 10K type strain sequencing project: providing services to taxonomists for standard genome sequencing and annotation.</title>
        <authorList>
            <consortium name="The Broad Institute Genomics Platform"/>
            <consortium name="The Broad Institute Genome Sequencing Center for Infectious Disease"/>
            <person name="Wu L."/>
            <person name="Ma J."/>
        </authorList>
    </citation>
    <scope>NUCLEOTIDE SEQUENCE [LARGE SCALE GENOMIC DNA]</scope>
    <source>
        <strain evidence="2 3">JCM 3367</strain>
    </source>
</reference>
<feature type="region of interest" description="Disordered" evidence="1">
    <location>
        <begin position="84"/>
        <end position="110"/>
    </location>
</feature>